<reference evidence="2" key="1">
    <citation type="submission" date="2020-08" db="EMBL/GenBank/DDBJ databases">
        <title>Genome sequencing and assembly of the red palm weevil Rhynchophorus ferrugineus.</title>
        <authorList>
            <person name="Dias G.B."/>
            <person name="Bergman C.M."/>
            <person name="Manee M."/>
        </authorList>
    </citation>
    <scope>NUCLEOTIDE SEQUENCE</scope>
    <source>
        <strain evidence="2">AA-2017</strain>
        <tissue evidence="2">Whole larva</tissue>
    </source>
</reference>
<feature type="region of interest" description="Disordered" evidence="1">
    <location>
        <begin position="231"/>
        <end position="258"/>
    </location>
</feature>
<evidence type="ECO:0000313" key="2">
    <source>
        <dbReference type="EMBL" id="KAF7281309.1"/>
    </source>
</evidence>
<gene>
    <name evidence="2" type="ORF">GWI33_004870</name>
</gene>
<dbReference type="EMBL" id="JAACXV010000245">
    <property type="protein sequence ID" value="KAF7281309.1"/>
    <property type="molecule type" value="Genomic_DNA"/>
</dbReference>
<keyword evidence="3" id="KW-1185">Reference proteome</keyword>
<comment type="caution">
    <text evidence="2">The sequence shown here is derived from an EMBL/GenBank/DDBJ whole genome shotgun (WGS) entry which is preliminary data.</text>
</comment>
<sequence>MRLGQRIILILRKCNSTQTRNHHRPAKKVKPECDCLKANKPRKRSIWNLLRSKKDTECVKQDVKAGETITEPASEAQIACDIEQISELGGGKVYRTCGSAYVLQKSHIPLPNVQTAPEENILEEMTKHPSLKGQVDPMPPYETAEKRLIDLCERKLHPLYKRLMSIPKQPKPTPPQLPKAIYKTRSGPISPADVPEKLKLNKEMFERKNIFHEFKKAQPPQQLMARMVEMKQNQRATLEKKIDQKNANDNKHSKSFAS</sequence>
<organism evidence="2 3">
    <name type="scientific">Rhynchophorus ferrugineus</name>
    <name type="common">Red palm weevil</name>
    <name type="synonym">Curculio ferrugineus</name>
    <dbReference type="NCBI Taxonomy" id="354439"/>
    <lineage>
        <taxon>Eukaryota</taxon>
        <taxon>Metazoa</taxon>
        <taxon>Ecdysozoa</taxon>
        <taxon>Arthropoda</taxon>
        <taxon>Hexapoda</taxon>
        <taxon>Insecta</taxon>
        <taxon>Pterygota</taxon>
        <taxon>Neoptera</taxon>
        <taxon>Endopterygota</taxon>
        <taxon>Coleoptera</taxon>
        <taxon>Polyphaga</taxon>
        <taxon>Cucujiformia</taxon>
        <taxon>Curculionidae</taxon>
        <taxon>Dryophthorinae</taxon>
        <taxon>Rhynchophorus</taxon>
    </lineage>
</organism>
<dbReference type="Proteomes" id="UP000625711">
    <property type="component" value="Unassembled WGS sequence"/>
</dbReference>
<protein>
    <submittedName>
        <fullName evidence="2">Uncharacterized protein</fullName>
    </submittedName>
</protein>
<evidence type="ECO:0000313" key="3">
    <source>
        <dbReference type="Proteomes" id="UP000625711"/>
    </source>
</evidence>
<evidence type="ECO:0000256" key="1">
    <source>
        <dbReference type="SAM" id="MobiDB-lite"/>
    </source>
</evidence>
<proteinExistence type="predicted"/>
<dbReference type="OrthoDB" id="6704916at2759"/>
<accession>A0A834MK44</accession>
<dbReference type="AlphaFoldDB" id="A0A834MK44"/>
<name>A0A834MK44_RHYFE</name>
<feature type="compositionally biased region" description="Basic and acidic residues" evidence="1">
    <location>
        <begin position="237"/>
        <end position="252"/>
    </location>
</feature>